<organism evidence="1 2">
    <name type="scientific">Lentinus tigrinus ALCF2SS1-6</name>
    <dbReference type="NCBI Taxonomy" id="1328759"/>
    <lineage>
        <taxon>Eukaryota</taxon>
        <taxon>Fungi</taxon>
        <taxon>Dikarya</taxon>
        <taxon>Basidiomycota</taxon>
        <taxon>Agaricomycotina</taxon>
        <taxon>Agaricomycetes</taxon>
        <taxon>Polyporales</taxon>
        <taxon>Polyporaceae</taxon>
        <taxon>Lentinus</taxon>
    </lineage>
</organism>
<evidence type="ECO:0000313" key="2">
    <source>
        <dbReference type="Proteomes" id="UP000313359"/>
    </source>
</evidence>
<protein>
    <submittedName>
        <fullName evidence="1">Uncharacterized protein</fullName>
    </submittedName>
</protein>
<keyword evidence="2" id="KW-1185">Reference proteome</keyword>
<dbReference type="OrthoDB" id="3205299at2759"/>
<dbReference type="AlphaFoldDB" id="A0A5C2SM78"/>
<dbReference type="EMBL" id="ML122253">
    <property type="protein sequence ID" value="RPD64862.1"/>
    <property type="molecule type" value="Genomic_DNA"/>
</dbReference>
<accession>A0A5C2SM78</accession>
<name>A0A5C2SM78_9APHY</name>
<sequence>MSVPRSQSVPHFASFQITKISTASSSTGVAERHARPQLPRHRSAVGIAGHSHHPVSVYTPRVEREDPFSLSGFFPASLAAREYSDSEQGWDWLRAATEDEADAEELQTYYRSGPVSPISESDSEWNIPTPCSPDMEDALAGDAIKREDKLGILALSDTLFLPPRGDELYVEERLLSPYLQPGDPLDADAVYDALRALRTAHSVPYGSGVKDESAALHSLFSPEKEVEDKVKVEADGWEALVSWGVSTVVDYISPV</sequence>
<gene>
    <name evidence="1" type="ORF">L227DRAFT_270845</name>
</gene>
<proteinExistence type="predicted"/>
<dbReference type="Proteomes" id="UP000313359">
    <property type="component" value="Unassembled WGS sequence"/>
</dbReference>
<evidence type="ECO:0000313" key="1">
    <source>
        <dbReference type="EMBL" id="RPD64862.1"/>
    </source>
</evidence>
<reference evidence="1" key="1">
    <citation type="journal article" date="2018" name="Genome Biol. Evol.">
        <title>Genomics and development of Lentinus tigrinus, a white-rot wood-decaying mushroom with dimorphic fruiting bodies.</title>
        <authorList>
            <person name="Wu B."/>
            <person name="Xu Z."/>
            <person name="Knudson A."/>
            <person name="Carlson A."/>
            <person name="Chen N."/>
            <person name="Kovaka S."/>
            <person name="LaButti K."/>
            <person name="Lipzen A."/>
            <person name="Pennachio C."/>
            <person name="Riley R."/>
            <person name="Schakwitz W."/>
            <person name="Umezawa K."/>
            <person name="Ohm R.A."/>
            <person name="Grigoriev I.V."/>
            <person name="Nagy L.G."/>
            <person name="Gibbons J."/>
            <person name="Hibbett D."/>
        </authorList>
    </citation>
    <scope>NUCLEOTIDE SEQUENCE [LARGE SCALE GENOMIC DNA]</scope>
    <source>
        <strain evidence="1">ALCF2SS1-6</strain>
    </source>
</reference>